<protein>
    <submittedName>
        <fullName evidence="2">DUF2871 domain-containing protein</fullName>
    </submittedName>
</protein>
<dbReference type="Pfam" id="PF11070">
    <property type="entry name" value="DUF2871"/>
    <property type="match status" value="1"/>
</dbReference>
<evidence type="ECO:0000313" key="5">
    <source>
        <dbReference type="Proteomes" id="UP000257479"/>
    </source>
</evidence>
<reference evidence="3 4" key="1">
    <citation type="submission" date="2015-02" db="EMBL/GenBank/DDBJ databases">
        <title>Draft genome sequences of ten Microbacterium spp. with emphasis on heavy metal contaminated environments.</title>
        <authorList>
            <person name="Corretto E."/>
        </authorList>
    </citation>
    <scope>NUCLEOTIDE SEQUENCE [LARGE SCALE GENOMIC DNA]</scope>
    <source>
        <strain evidence="3 4">DSM 18659</strain>
    </source>
</reference>
<dbReference type="AlphaFoldDB" id="A0A0F0LU42"/>
<name>A0A0F0LU42_9MICO</name>
<reference evidence="2 5" key="2">
    <citation type="journal article" date="2018" name="Nat. Biotechnol.">
        <title>A standardized bacterial taxonomy based on genome phylogeny substantially revises the tree of life.</title>
        <authorList>
            <person name="Parks D.H."/>
            <person name="Chuvochina M."/>
            <person name="Waite D.W."/>
            <person name="Rinke C."/>
            <person name="Skarshewski A."/>
            <person name="Chaumeil P.A."/>
            <person name="Hugenholtz P."/>
        </authorList>
    </citation>
    <scope>NUCLEOTIDE SEQUENCE [LARGE SCALE GENOMIC DNA]</scope>
    <source>
        <strain evidence="2">UBA9152</strain>
    </source>
</reference>
<comment type="caution">
    <text evidence="3">The sequence shown here is derived from an EMBL/GenBank/DDBJ whole genome shotgun (WGS) entry which is preliminary data.</text>
</comment>
<dbReference type="Proteomes" id="UP000033451">
    <property type="component" value="Unassembled WGS sequence"/>
</dbReference>
<evidence type="ECO:0000256" key="1">
    <source>
        <dbReference type="SAM" id="Phobius"/>
    </source>
</evidence>
<dbReference type="Proteomes" id="UP000257479">
    <property type="component" value="Unassembled WGS sequence"/>
</dbReference>
<keyword evidence="1" id="KW-0812">Transmembrane</keyword>
<evidence type="ECO:0000313" key="4">
    <source>
        <dbReference type="Proteomes" id="UP000033451"/>
    </source>
</evidence>
<organism evidence="3 4">
    <name type="scientific">Microbacterium ginsengisoli</name>
    <dbReference type="NCBI Taxonomy" id="400772"/>
    <lineage>
        <taxon>Bacteria</taxon>
        <taxon>Bacillati</taxon>
        <taxon>Actinomycetota</taxon>
        <taxon>Actinomycetes</taxon>
        <taxon>Micrococcales</taxon>
        <taxon>Microbacteriaceae</taxon>
        <taxon>Microbacterium</taxon>
    </lineage>
</organism>
<dbReference type="OrthoDB" id="1644899at2"/>
<dbReference type="EMBL" id="JYIY01000077">
    <property type="protein sequence ID" value="KJL35810.1"/>
    <property type="molecule type" value="Genomic_DNA"/>
</dbReference>
<keyword evidence="1" id="KW-0472">Membrane</keyword>
<feature type="transmembrane region" description="Helical" evidence="1">
    <location>
        <begin position="107"/>
        <end position="131"/>
    </location>
</feature>
<dbReference type="EMBL" id="DMNG01000272">
    <property type="protein sequence ID" value="HAN25967.1"/>
    <property type="molecule type" value="Genomic_DNA"/>
</dbReference>
<dbReference type="PATRIC" id="fig|400772.4.peg.2259"/>
<dbReference type="STRING" id="400772.RR49_02246"/>
<proteinExistence type="predicted"/>
<dbReference type="RefSeq" id="WP_045248142.1">
    <property type="nucleotide sequence ID" value="NZ_JYIY01000077.1"/>
</dbReference>
<gene>
    <name evidence="2" type="ORF">DCP95_15580</name>
    <name evidence="3" type="ORF">RR49_02246</name>
</gene>
<sequence length="146" mass="15477">MSQRAVFIAASVYLVLGLAGGVYFREMTKGTPFESGEGTQLAVLHTHLLTLGFLAMLIVLVLDKVYRLGHSRFFAWFFWVYNAGLVLTVAIMTVHGTMQVLGVPASAAIAGIAGLGHITLGAGLVLLLFAINDGLRGRTAPATTTD</sequence>
<feature type="transmembrane region" description="Helical" evidence="1">
    <location>
        <begin position="5"/>
        <end position="24"/>
    </location>
</feature>
<keyword evidence="1" id="KW-1133">Transmembrane helix</keyword>
<feature type="transmembrane region" description="Helical" evidence="1">
    <location>
        <begin position="44"/>
        <end position="62"/>
    </location>
</feature>
<evidence type="ECO:0000313" key="2">
    <source>
        <dbReference type="EMBL" id="HAN25967.1"/>
    </source>
</evidence>
<accession>A0A0F0LU42</accession>
<dbReference type="InterPro" id="IPR021299">
    <property type="entry name" value="DUF2871"/>
</dbReference>
<evidence type="ECO:0000313" key="3">
    <source>
        <dbReference type="EMBL" id="KJL35810.1"/>
    </source>
</evidence>
<feature type="transmembrane region" description="Helical" evidence="1">
    <location>
        <begin position="74"/>
        <end position="95"/>
    </location>
</feature>
<keyword evidence="4" id="KW-1185">Reference proteome</keyword>